<comment type="caution">
    <text evidence="1">The sequence shown here is derived from an EMBL/GenBank/DDBJ whole genome shotgun (WGS) entry which is preliminary data.</text>
</comment>
<dbReference type="NCBIfam" id="TIGR01549">
    <property type="entry name" value="HAD-SF-IA-v1"/>
    <property type="match status" value="1"/>
</dbReference>
<dbReference type="PANTHER" id="PTHR47478:SF1">
    <property type="entry name" value="PYRIMIDINE 5'-NUCLEOTIDASE YJJG"/>
    <property type="match status" value="1"/>
</dbReference>
<accession>A0ABT6Y1G7</accession>
<dbReference type="InterPro" id="IPR023214">
    <property type="entry name" value="HAD_sf"/>
</dbReference>
<dbReference type="Proteomes" id="UP001529245">
    <property type="component" value="Unassembled WGS sequence"/>
</dbReference>
<proteinExistence type="predicted"/>
<dbReference type="SFLD" id="SFLDG01129">
    <property type="entry name" value="C1.5:_HAD__Beta-PGM__Phosphata"/>
    <property type="match status" value="1"/>
</dbReference>
<dbReference type="GO" id="GO:0016787">
    <property type="term" value="F:hydrolase activity"/>
    <property type="evidence" value="ECO:0007669"/>
    <property type="project" value="UniProtKB-KW"/>
</dbReference>
<dbReference type="InterPro" id="IPR006439">
    <property type="entry name" value="HAD-SF_hydro_IA"/>
</dbReference>
<dbReference type="RefSeq" id="WP_283204505.1">
    <property type="nucleotide sequence ID" value="NZ_JASGCB010000033.1"/>
</dbReference>
<dbReference type="SFLD" id="SFLDS00003">
    <property type="entry name" value="Haloacid_Dehalogenase"/>
    <property type="match status" value="1"/>
</dbReference>
<protein>
    <submittedName>
        <fullName evidence="1">HAD family hydrolase</fullName>
        <ecNumber evidence="1">3.1.3.-</ecNumber>
    </submittedName>
</protein>
<evidence type="ECO:0000313" key="2">
    <source>
        <dbReference type="Proteomes" id="UP001529245"/>
    </source>
</evidence>
<dbReference type="InterPro" id="IPR041492">
    <property type="entry name" value="HAD_2"/>
</dbReference>
<dbReference type="Gene3D" id="3.40.50.1000">
    <property type="entry name" value="HAD superfamily/HAD-like"/>
    <property type="match status" value="1"/>
</dbReference>
<keyword evidence="2" id="KW-1185">Reference proteome</keyword>
<organism evidence="1 2">
    <name type="scientific">Alicyclobacillus sendaiensis PA2</name>
    <dbReference type="NCBI Taxonomy" id="3029425"/>
    <lineage>
        <taxon>Bacteria</taxon>
        <taxon>Bacillati</taxon>
        <taxon>Bacillota</taxon>
        <taxon>Bacilli</taxon>
        <taxon>Bacillales</taxon>
        <taxon>Alicyclobacillaceae</taxon>
        <taxon>Alicyclobacillus</taxon>
    </lineage>
</organism>
<dbReference type="Gene3D" id="1.10.150.240">
    <property type="entry name" value="Putative phosphatase, domain 2"/>
    <property type="match status" value="1"/>
</dbReference>
<evidence type="ECO:0000313" key="1">
    <source>
        <dbReference type="EMBL" id="MDI9261097.1"/>
    </source>
</evidence>
<dbReference type="InterPro" id="IPR052550">
    <property type="entry name" value="Pyrimidine_5'-ntase_YjjG"/>
</dbReference>
<gene>
    <name evidence="1" type="ORF">QID03_13110</name>
</gene>
<dbReference type="InterPro" id="IPR036412">
    <property type="entry name" value="HAD-like_sf"/>
</dbReference>
<dbReference type="SUPFAM" id="SSF56784">
    <property type="entry name" value="HAD-like"/>
    <property type="match status" value="1"/>
</dbReference>
<dbReference type="PRINTS" id="PR00413">
    <property type="entry name" value="HADHALOGNASE"/>
</dbReference>
<dbReference type="EMBL" id="JASGCB010000033">
    <property type="protein sequence ID" value="MDI9261097.1"/>
    <property type="molecule type" value="Genomic_DNA"/>
</dbReference>
<reference evidence="1 2" key="1">
    <citation type="submission" date="2023-04" db="EMBL/GenBank/DDBJ databases">
        <title>A. sendaiensis sub sp. chiapanensis a novel subspecie with specific adaptation in bacterial cell wall isolated from an active volcano.</title>
        <authorList>
            <person name="Alvarez Gutierrez P.E."/>
            <person name="Ortiz Cortes L.Y."/>
        </authorList>
    </citation>
    <scope>NUCLEOTIDE SEQUENCE [LARGE SCALE GENOMIC DNA]</scope>
    <source>
        <strain evidence="1 2">PA2</strain>
    </source>
</reference>
<sequence length="233" mass="27332">MKERQTILFDLDDTLYPFHKHWDIATRHAFETSRWTSHLDQEQLMKVYLSEDTKLWELHKQGQITLKQLRRIRYVKTLSHFGITISHTESDELFNVFMGYLFESLRPQAEVHNLLMCLQEKYNIGIVTNGFIDEQMEKIRRLELDKLIHSEHIVISEAVGYSKPDRRIFHHACSKLKSYPNKTIFVGDSLFNDVLGSLNSGLTPIWYKTFDAPDYDGVLSISSLDELFSILGY</sequence>
<dbReference type="Pfam" id="PF13419">
    <property type="entry name" value="HAD_2"/>
    <property type="match status" value="1"/>
</dbReference>
<name>A0ABT6Y1G7_ALISE</name>
<dbReference type="EC" id="3.1.3.-" evidence="1"/>
<keyword evidence="1" id="KW-0378">Hydrolase</keyword>
<dbReference type="InterPro" id="IPR023198">
    <property type="entry name" value="PGP-like_dom2"/>
</dbReference>
<dbReference type="PANTHER" id="PTHR47478">
    <property type="match status" value="1"/>
</dbReference>